<keyword evidence="2" id="KW-1185">Reference proteome</keyword>
<evidence type="ECO:0000313" key="2">
    <source>
        <dbReference type="Proteomes" id="UP000184076"/>
    </source>
</evidence>
<reference evidence="2" key="1">
    <citation type="submission" date="2016-11" db="EMBL/GenBank/DDBJ databases">
        <authorList>
            <person name="Varghese N."/>
            <person name="Submissions S."/>
        </authorList>
    </citation>
    <scope>NUCLEOTIDE SEQUENCE [LARGE SCALE GENOMIC DNA]</scope>
    <source>
        <strain evidence="2">DSM 9756</strain>
    </source>
</reference>
<dbReference type="AlphaFoldDB" id="A0A1M5FZM6"/>
<dbReference type="OrthoDB" id="5421932at2"/>
<dbReference type="Proteomes" id="UP000184076">
    <property type="component" value="Unassembled WGS sequence"/>
</dbReference>
<organism evidence="1 2">
    <name type="scientific">Desulfacinum infernum DSM 9756</name>
    <dbReference type="NCBI Taxonomy" id="1121391"/>
    <lineage>
        <taxon>Bacteria</taxon>
        <taxon>Pseudomonadati</taxon>
        <taxon>Thermodesulfobacteriota</taxon>
        <taxon>Syntrophobacteria</taxon>
        <taxon>Syntrophobacterales</taxon>
        <taxon>Syntrophobacteraceae</taxon>
        <taxon>Desulfacinum</taxon>
    </lineage>
</organism>
<dbReference type="STRING" id="1121391.SAMN02745206_03013"/>
<name>A0A1M5FZM6_9BACT</name>
<evidence type="ECO:0000313" key="1">
    <source>
        <dbReference type="EMBL" id="SHF97027.1"/>
    </source>
</evidence>
<sequence length="66" mass="7391">MERVFTAAEVEGKMDCYGTFNREDSICVAHCALNVDCAILKARGVEESHWAHATLTDFSTCRTELH</sequence>
<protein>
    <submittedName>
        <fullName evidence="1">Uncharacterized protein</fullName>
    </submittedName>
</protein>
<dbReference type="RefSeq" id="WP_073040899.1">
    <property type="nucleotide sequence ID" value="NZ_FQVB01000034.1"/>
</dbReference>
<dbReference type="EMBL" id="FQVB01000034">
    <property type="protein sequence ID" value="SHF97027.1"/>
    <property type="molecule type" value="Genomic_DNA"/>
</dbReference>
<accession>A0A1M5FZM6</accession>
<gene>
    <name evidence="1" type="ORF">SAMN02745206_03013</name>
</gene>
<proteinExistence type="predicted"/>